<evidence type="ECO:0000256" key="2">
    <source>
        <dbReference type="ARBA" id="ARBA00022771"/>
    </source>
</evidence>
<gene>
    <name evidence="8" type="ORF">L1049_006729</name>
</gene>
<keyword evidence="9" id="KW-1185">Reference proteome</keyword>
<evidence type="ECO:0000256" key="1">
    <source>
        <dbReference type="ARBA" id="ARBA00022723"/>
    </source>
</evidence>
<dbReference type="GO" id="GO:0008270">
    <property type="term" value="F:zinc ion binding"/>
    <property type="evidence" value="ECO:0007669"/>
    <property type="project" value="UniProtKB-KW"/>
</dbReference>
<evidence type="ECO:0000259" key="7">
    <source>
        <dbReference type="Pfam" id="PF23121"/>
    </source>
</evidence>
<dbReference type="PANTHER" id="PTHR33304:SF36">
    <property type="entry name" value="GB|AAF26970.1-RELATED"/>
    <property type="match status" value="1"/>
</dbReference>
<keyword evidence="5" id="KW-0804">Transcription</keyword>
<name>A0AAP0RHQ5_LIQFO</name>
<reference evidence="8 9" key="1">
    <citation type="journal article" date="2024" name="Plant J.">
        <title>Genome sequences and population genomics reveal climatic adaptation and genomic divergence between two closely related sweetgum species.</title>
        <authorList>
            <person name="Xu W.Q."/>
            <person name="Ren C.Q."/>
            <person name="Zhang X.Y."/>
            <person name="Comes H.P."/>
            <person name="Liu X.H."/>
            <person name="Li Y.G."/>
            <person name="Kettle C.J."/>
            <person name="Jalonen R."/>
            <person name="Gaisberger H."/>
            <person name="Ma Y.Z."/>
            <person name="Qiu Y.X."/>
        </authorList>
    </citation>
    <scope>NUCLEOTIDE SEQUENCE [LARGE SCALE GENOMIC DNA]</scope>
    <source>
        <strain evidence="8">Hangzhou</strain>
    </source>
</reference>
<organism evidence="8 9">
    <name type="scientific">Liquidambar formosana</name>
    <name type="common">Formosan gum</name>
    <dbReference type="NCBI Taxonomy" id="63359"/>
    <lineage>
        <taxon>Eukaryota</taxon>
        <taxon>Viridiplantae</taxon>
        <taxon>Streptophyta</taxon>
        <taxon>Embryophyta</taxon>
        <taxon>Tracheophyta</taxon>
        <taxon>Spermatophyta</taxon>
        <taxon>Magnoliopsida</taxon>
        <taxon>eudicotyledons</taxon>
        <taxon>Gunneridae</taxon>
        <taxon>Pentapetalae</taxon>
        <taxon>Saxifragales</taxon>
        <taxon>Altingiaceae</taxon>
        <taxon>Liquidambar</taxon>
    </lineage>
</organism>
<dbReference type="InterPro" id="IPR056280">
    <property type="entry name" value="AIPP2-like_SPOC"/>
</dbReference>
<accession>A0AAP0RHQ5</accession>
<sequence>MVNQENIDSNGLHSAGASLFPKNSETQVSCKVRKTIEKTKVKFLRAEEVIKLKSGTKTDKKIKHSNLGSFTDPSDSLPAISKRTRVAAETATPKCSPQTGNTNSSYRHSGHIKPLALGGTQASTAPQRGTFQLSESFNGEESHLCFPSQQSPWEYLRSTTKPDDRPCKSVAPSVNAKLSSCIDSMVLSQTNKAPKEGIGGKTNQGAEMGLNRKDDGAFCTVSSPSYTEVQKRNLLRTSSEFKNYPPNGPALEVIWRGSFEVLDIVPDVGLCEGFLAHPPCQSFPSRKKYSNLLKFIEKNDLVLRSRMGCVELLVFASKQLHVDSQKLDGSFFMWGVFRRLKGNTVT</sequence>
<feature type="region of interest" description="Disordered" evidence="6">
    <location>
        <begin position="88"/>
        <end position="107"/>
    </location>
</feature>
<feature type="compositionally biased region" description="Polar residues" evidence="6">
    <location>
        <begin position="93"/>
        <end position="107"/>
    </location>
</feature>
<evidence type="ECO:0000256" key="4">
    <source>
        <dbReference type="ARBA" id="ARBA00023015"/>
    </source>
</evidence>
<dbReference type="GO" id="GO:0034244">
    <property type="term" value="P:negative regulation of transcription elongation by RNA polymerase II"/>
    <property type="evidence" value="ECO:0007669"/>
    <property type="project" value="InterPro"/>
</dbReference>
<evidence type="ECO:0000256" key="3">
    <source>
        <dbReference type="ARBA" id="ARBA00022833"/>
    </source>
</evidence>
<dbReference type="AlphaFoldDB" id="A0AAP0RHQ5"/>
<dbReference type="Proteomes" id="UP001415857">
    <property type="component" value="Unassembled WGS sequence"/>
</dbReference>
<keyword evidence="2" id="KW-0863">Zinc-finger</keyword>
<dbReference type="GO" id="GO:0140566">
    <property type="term" value="F:histone reader activity"/>
    <property type="evidence" value="ECO:0007669"/>
    <property type="project" value="InterPro"/>
</dbReference>
<proteinExistence type="predicted"/>
<feature type="domain" description="AIPP2-like SPOC-like" evidence="7">
    <location>
        <begin position="285"/>
        <end position="337"/>
    </location>
</feature>
<keyword evidence="3" id="KW-0862">Zinc</keyword>
<evidence type="ECO:0000313" key="8">
    <source>
        <dbReference type="EMBL" id="KAK9277190.1"/>
    </source>
</evidence>
<comment type="caution">
    <text evidence="8">The sequence shown here is derived from an EMBL/GenBank/DDBJ whole genome shotgun (WGS) entry which is preliminary data.</text>
</comment>
<keyword evidence="4" id="KW-0805">Transcription regulation</keyword>
<evidence type="ECO:0000256" key="5">
    <source>
        <dbReference type="ARBA" id="ARBA00023163"/>
    </source>
</evidence>
<dbReference type="Pfam" id="PF23121">
    <property type="entry name" value="SPOC_AIPP2"/>
    <property type="match status" value="1"/>
</dbReference>
<evidence type="ECO:0000313" key="9">
    <source>
        <dbReference type="Proteomes" id="UP001415857"/>
    </source>
</evidence>
<evidence type="ECO:0000256" key="6">
    <source>
        <dbReference type="SAM" id="MobiDB-lite"/>
    </source>
</evidence>
<keyword evidence="1" id="KW-0479">Metal-binding</keyword>
<dbReference type="InterPro" id="IPR049914">
    <property type="entry name" value="PHD1-3/5-6"/>
</dbReference>
<dbReference type="EMBL" id="JBBPBK010000010">
    <property type="protein sequence ID" value="KAK9277190.1"/>
    <property type="molecule type" value="Genomic_DNA"/>
</dbReference>
<protein>
    <recommendedName>
        <fullName evidence="7">AIPP2-like SPOC-like domain-containing protein</fullName>
    </recommendedName>
</protein>
<dbReference type="PANTHER" id="PTHR33304">
    <property type="match status" value="1"/>
</dbReference>